<comment type="caution">
    <text evidence="9">The sequence shown here is derived from an EMBL/GenBank/DDBJ whole genome shotgun (WGS) entry which is preliminary data.</text>
</comment>
<dbReference type="PANTHER" id="PTHR45912">
    <property type="entry name" value="CILIA- AND FLAGELLA-ASSOCIATED PROTEIN 47"/>
    <property type="match status" value="1"/>
</dbReference>
<dbReference type="InterPro" id="IPR053879">
    <property type="entry name" value="HYDIN_VesB_CFA65-like_Ig"/>
</dbReference>
<dbReference type="InterPro" id="IPR058952">
    <property type="entry name" value="Ig_CFAP47"/>
</dbReference>
<name>A0A813NYX8_9BILA</name>
<dbReference type="SUPFAM" id="SSF47576">
    <property type="entry name" value="Calponin-homology domain, CH-domain"/>
    <property type="match status" value="1"/>
</dbReference>
<dbReference type="InterPro" id="IPR056343">
    <property type="entry name" value="CFAP47_dom"/>
</dbReference>
<evidence type="ECO:0000256" key="4">
    <source>
        <dbReference type="ARBA" id="ARBA00023069"/>
    </source>
</evidence>
<evidence type="ECO:0000256" key="1">
    <source>
        <dbReference type="ARBA" id="ARBA00004138"/>
    </source>
</evidence>
<keyword evidence="4" id="KW-0969">Cilium</keyword>
<dbReference type="Pfam" id="PF22544">
    <property type="entry name" value="HYDIN_VesB_CFA65-like_Ig"/>
    <property type="match status" value="2"/>
</dbReference>
<dbReference type="GO" id="GO:0060271">
    <property type="term" value="P:cilium assembly"/>
    <property type="evidence" value="ECO:0007669"/>
    <property type="project" value="TreeGrafter"/>
</dbReference>
<evidence type="ECO:0000313" key="10">
    <source>
        <dbReference type="Proteomes" id="UP000663870"/>
    </source>
</evidence>
<keyword evidence="3" id="KW-0963">Cytoplasm</keyword>
<dbReference type="Pfam" id="PF26579">
    <property type="entry name" value="Ig_CFAP47"/>
    <property type="match status" value="1"/>
</dbReference>
<proteinExistence type="predicted"/>
<evidence type="ECO:0000313" key="8">
    <source>
        <dbReference type="EMBL" id="CAF0725348.1"/>
    </source>
</evidence>
<evidence type="ECO:0000313" key="9">
    <source>
        <dbReference type="EMBL" id="CAF0747239.1"/>
    </source>
</evidence>
<dbReference type="InterPro" id="IPR013783">
    <property type="entry name" value="Ig-like_fold"/>
</dbReference>
<feature type="compositionally biased region" description="Low complexity" evidence="6">
    <location>
        <begin position="1466"/>
        <end position="1482"/>
    </location>
</feature>
<feature type="region of interest" description="Disordered" evidence="6">
    <location>
        <begin position="1447"/>
        <end position="1521"/>
    </location>
</feature>
<dbReference type="PROSITE" id="PS50021">
    <property type="entry name" value="CH"/>
    <property type="match status" value="1"/>
</dbReference>
<comment type="subcellular location">
    <subcellularLocation>
        <location evidence="1">Cell projection</location>
        <location evidence="1">Cilium</location>
    </subcellularLocation>
    <subcellularLocation>
        <location evidence="2">Cytoplasm</location>
    </subcellularLocation>
</comment>
<dbReference type="InterPro" id="IPR036872">
    <property type="entry name" value="CH_dom_sf"/>
</dbReference>
<evidence type="ECO:0000259" key="7">
    <source>
        <dbReference type="PROSITE" id="PS50021"/>
    </source>
</evidence>
<evidence type="ECO:0000256" key="2">
    <source>
        <dbReference type="ARBA" id="ARBA00004496"/>
    </source>
</evidence>
<evidence type="ECO:0000256" key="3">
    <source>
        <dbReference type="ARBA" id="ARBA00022490"/>
    </source>
</evidence>
<keyword evidence="10" id="KW-1185">Reference proteome</keyword>
<sequence length="3122" mass="352654">MRYKEHGIVIEPNEIEFPHVIQNNAYRQTIHVKNVGNKSIRIQIFRPAIKDFQLIVNNPDQPVPPGLEVTGVVEYVAKSNQEQRDIIVVDIDGQEIQIPLFAFPARPEISVDELIDFGVHVADNKTVYKTIFVRNTGSTAAPYKIEYKGEHPIGFSPHSAVIQPNSSITVEVSLLTSMVTEINDTATLDACHKTHEIKLIGKIMNRRLCLLHPKTSEELQKLNFGSCYYGCDLTALAILYNDSPESVAYSALIDDSKPTDLDQEETSYVIYTMNPLNSIITVFPNQGILNPFEKRPLFFRFSPRTYPPKQAFATTLDLPPRRDIAAFMYFELLGASPGLSNIEHSKTKLEIAVAGTALPVILSLEPQALQYQLTYIGQKSEQMIHIYNQSDHKSIDFRFPSIANFAIQPASGKLKPREKLKILVTFIPHQIGNINKTLICEVLGAVVNPNAPVYTQSKPIHQTQCLLTGDAAVITEIPAEKFNMGLKPIISNEVGINVNTTQDSLKRFYPRAAVLNSANDTIHNKRASTTYLNNFKKHKVSFPNDRARSIGPFNREDSFITPFTKEERYNYIDPDYAYTDEERKQIEMHENMYNQLFDEQRYQRSEVKRTKEYKKYDNETDLGIKPGNGLDSPHIALQDVEKNVNKAIIPSYPNWKYRLPTTSELAEQEQTLLHKPLKEGLNSVPTTQREKNDCAILLSPSQLFKIVVGPPELNFGEVCVNAPVTKFLSVLNNLDQYILVQIDVDSAALKMTSPLCQVIPGKSHVQFPITFEPTQIGLYQRSLSYIINNFYRHYVKIIADVRVPTVQLSTEKLLIRSLSHLLAEDSFRKVVHLYNPLNAPAEFRWIPIIGPKGTAFSIRPATGVIEPYQTIDSEVVWYGSTQAPLENFFTLHVYSTNDSRKVPANSSSITPNNETTLTLQCIAQVGKAKFKIPEKRVNFGLIPINMTSKKSFTIVNEGINHLFYQITDPNPCSGVVINPANGLVSAGSQTSITIEVTPIELIKFDIKFGLKVLGQKEQEIRMTGEVIEPDLNIPEDEFNFGGVPILMKATKQFHIENKGTVKGIVEINLSKYPDFSIKTNPPIGNEQCCTQNGQVYSITVQPNESIEAELILVPAEIAFYDFLLPIRTCPPLVNVEGLSQASKPSSAIHHHRELSASEQKALQPSHPPINRRIRATALSDCLQLSTKELHFQMYSTQYNAMKQGAYCDCQEIILINNSKKKIHWQLDLRDNITLDNDIFRVVHSSLVPFISPSTNIGPEGEIEPKEIFSFKINFIPKKPGIYKTRIPFYINHNQQIPYTYIELIGELIMPSLIFEPRRLILPPVPLDIESVGTVRVRTKGFEKNTKLIILSHVKPIDVSYEFHASFVEPAIVTVDKQQDFTMKIFFSSNHSYSEKLIVKIIDEERNSFEYEVYVTADNSIFTCYSFLWKSENDYQIVVQPGQIMKGSRIRSDESNSSGEPLLVQKRTATSSNSRPNTSTSATFDPIDQTSDETSTDENISAQNRNERSPTPYARIRSGSSNTFHQATTVSQELNAVSIPYLDNDSKTFQWLVSTLERWYSNQGWPKGTHSVKIPQSFRNALFKRLFETVGTKQNAKEEQKTIYDMITHLSGHALPGIPQNSVPPKKMDEATKQYLWQHRLLLLFLKTQGSCTAFIRPEYLLPFDLYNVYVQMRETALSASISNEQKDTELTQELTKPLHLSQEVFETVSKKTWVDVLMQILKSLVLGRITPKSYEQLGIPERSKLMPDINTDPTSSNIYGISERILLTWLNYCYSNYREQVWTHREQSNMPSGRWIVNFDIDLVDSIVLGTVLGAYCPFLIEPHLQRMYVHPTTGEQYLQNALIIISCLLQLGLEYDLQALDITRADPICMCLFVCYLYEHLPEYLSKGTIQFGGILHEPSTSQVKITNPSIQTLTYSMNIIGRDADEFQLVKGATLSIPAKTSLLVNIQSKNNRLRPTDAVLLLYGKRTSTYPGSAMVFYLQGSIQTVTPKCVYSTKKIHRIEAPLYKITKSTIEITNPYDQGGIFQVAIVNSSENTQEMKNPLVTSIEGNKKDTVEELFQNLKKTKKRSNQNHEADCFFIEQTSIELKAHETKHFEVQYIATTSKRREALLVFMNETIGEFLFLIEGIPKKPEPFPVSSDKAMKFDQKKAKVEKLRFQAVVGVTNVFDIDIPVKNSQRHNALVAVRWQGMSERERQKQTLLGLTNQLPEPSKKTFHPYSRLPEFKVQSSSTSNNFIIPTSLSFPTEELSVKLPIRFQADKTGIYSTRVSLTCGDDIRDFDIEIHCVTQSDNDKQTAGLHMRTSVFTPVQQNIPIANSTEDDWNMTATFSGNKAFSGPKTFRVEAKSVYQYPLTFHPQIEDDKFQAQMIISNADTGFTQAYNLRGKADRGPPIGHLQLESKVGSTTTHTINISNKKAKRTAYFVTCNLPFVQGPPYVCVQPKKSARYEFEICPPKRGTYKGVVVFQPGPWPIKDIDSDGDEIPPLEQDDPADFQYSLWFTVDINVQSPNPQTTVDLTAPCLGSNSLIIPLKNPLDHPIRLDIDLETLPDVIGNDSIEIEANGEARYELIFKPKTIGNWNGGLIFYNDEIGEFWYEINLISTNPQKVELPSMSAPLGGNATQEITIENPLDEHVTFQTILSNNNNFTINTDQDTIIVQPKSQAKVNIIFNPSSIGNGTEQKHQSKISFVNDKIQTNQDSLPSTEKLGTLKYTVKGVGTKPQKQQSPIIMTSETGVSSTTNIDFQNPSNHPIRCDFSLSSGMNNSFRILLDKIENISIGPREKFHIPIAFCPETLSRHDAQLRIIGRLPEGKTWSPDSPDASELSWTYPLQGIAFNWIRQKDEADNQLTIIECVAGERVEQQLEFELNRQLFRFDNRHLNIKRNPTAIENYTIINENISNQEFVQNSIGIQLLKRDNEKSDIVRFNIIYTPSKFITMDCILVLTLATGGQLKYPLRFVKLDIPPDDEITLEAVGLNKISTIGFRLYSPVDSPIPFEAYFTSNSDRSFGITPEYGELLPASANGTLLKISFCPTVYGRTFNAMLIVNAQDHQWKYVVRGALPHYEPPKNRSSLPSVNSDEFASRRAGAKKRNFILENLQLQQTAVSSPIKGASVLTKPSETTSV</sequence>
<dbReference type="GO" id="GO:0005737">
    <property type="term" value="C:cytoplasm"/>
    <property type="evidence" value="ECO:0007669"/>
    <property type="project" value="UniProtKB-SubCell"/>
</dbReference>
<dbReference type="PANTHER" id="PTHR45912:SF3">
    <property type="entry name" value="CILIA- AND FLAGELLA-ASSOCIATED PROTEIN 47"/>
    <property type="match status" value="1"/>
</dbReference>
<dbReference type="EMBL" id="CAJNOH010000002">
    <property type="protein sequence ID" value="CAF0725348.1"/>
    <property type="molecule type" value="Genomic_DNA"/>
</dbReference>
<dbReference type="GO" id="GO:0005929">
    <property type="term" value="C:cilium"/>
    <property type="evidence" value="ECO:0007669"/>
    <property type="project" value="UniProtKB-SubCell"/>
</dbReference>
<feature type="domain" description="Calponin-homology (CH)" evidence="7">
    <location>
        <begin position="1760"/>
        <end position="1883"/>
    </location>
</feature>
<dbReference type="Gene3D" id="2.60.40.10">
    <property type="entry name" value="Immunoglobulins"/>
    <property type="match status" value="6"/>
</dbReference>
<dbReference type="Proteomes" id="UP000663854">
    <property type="component" value="Unassembled WGS sequence"/>
</dbReference>
<accession>A0A813NYX8</accession>
<evidence type="ECO:0000256" key="6">
    <source>
        <dbReference type="SAM" id="MobiDB-lite"/>
    </source>
</evidence>
<feature type="region of interest" description="Disordered" evidence="6">
    <location>
        <begin position="1146"/>
        <end position="1166"/>
    </location>
</feature>
<dbReference type="Proteomes" id="UP000663870">
    <property type="component" value="Unassembled WGS sequence"/>
</dbReference>
<protein>
    <recommendedName>
        <fullName evidence="7">Calponin-homology (CH) domain-containing protein</fullName>
    </recommendedName>
</protein>
<organism evidence="9 10">
    <name type="scientific">Rotaria sordida</name>
    <dbReference type="NCBI Taxonomy" id="392033"/>
    <lineage>
        <taxon>Eukaryota</taxon>
        <taxon>Metazoa</taxon>
        <taxon>Spiralia</taxon>
        <taxon>Gnathifera</taxon>
        <taxon>Rotifera</taxon>
        <taxon>Eurotatoria</taxon>
        <taxon>Bdelloidea</taxon>
        <taxon>Philodinida</taxon>
        <taxon>Philodinidae</taxon>
        <taxon>Rotaria</taxon>
    </lineage>
</organism>
<dbReference type="Pfam" id="PF24529">
    <property type="entry name" value="CFAP47"/>
    <property type="match status" value="1"/>
</dbReference>
<dbReference type="InterPro" id="IPR001715">
    <property type="entry name" value="CH_dom"/>
</dbReference>
<reference evidence="9" key="1">
    <citation type="submission" date="2021-02" db="EMBL/GenBank/DDBJ databases">
        <authorList>
            <person name="Nowell W R."/>
        </authorList>
    </citation>
    <scope>NUCLEOTIDE SEQUENCE</scope>
</reference>
<dbReference type="Gene3D" id="1.10.418.10">
    <property type="entry name" value="Calponin-like domain"/>
    <property type="match status" value="1"/>
</dbReference>
<dbReference type="EMBL" id="CAJNOL010000016">
    <property type="protein sequence ID" value="CAF0747239.1"/>
    <property type="molecule type" value="Genomic_DNA"/>
</dbReference>
<gene>
    <name evidence="9" type="ORF">JXQ802_LOCUS1478</name>
    <name evidence="8" type="ORF">PYM288_LOCUS523</name>
</gene>
<keyword evidence="5" id="KW-0966">Cell projection</keyword>
<evidence type="ECO:0000256" key="5">
    <source>
        <dbReference type="ARBA" id="ARBA00023273"/>
    </source>
</evidence>